<sequence>MATLDAFLIRGKKKTPSLLSSSQDPHIQHAFVNPFTVQVKKPSVPLGNKAPTEKPTKHQSKKNTIAHYFTPAIQDTADVDVDMQDATDVCVIRNKIPVANLWDMIQYELDQDPFYNDIMDESSATIATTTTLAVSSNCIKRRRSRQSDTEQNSKRLRKTDQELSSIMARFLNMGSMIKERPMLSSLDLMNEFSEDMEDLSRPVRHKQTSQESHLFLYHITQEFLDFAINQ</sequence>
<name>A0A0C9M1W3_9FUNG</name>
<dbReference type="Proteomes" id="UP000053815">
    <property type="component" value="Unassembled WGS sequence"/>
</dbReference>
<keyword evidence="2" id="KW-1185">Reference proteome</keyword>
<proteinExistence type="predicted"/>
<protein>
    <submittedName>
        <fullName evidence="1">Uncharacterized protein</fullName>
    </submittedName>
</protein>
<organism evidence="1">
    <name type="scientific">Mucor ambiguus</name>
    <dbReference type="NCBI Taxonomy" id="91626"/>
    <lineage>
        <taxon>Eukaryota</taxon>
        <taxon>Fungi</taxon>
        <taxon>Fungi incertae sedis</taxon>
        <taxon>Mucoromycota</taxon>
        <taxon>Mucoromycotina</taxon>
        <taxon>Mucoromycetes</taxon>
        <taxon>Mucorales</taxon>
        <taxon>Mucorineae</taxon>
        <taxon>Mucoraceae</taxon>
        <taxon>Mucor</taxon>
    </lineage>
</organism>
<dbReference type="EMBL" id="DF836312">
    <property type="protein sequence ID" value="GAN02521.1"/>
    <property type="molecule type" value="Genomic_DNA"/>
</dbReference>
<evidence type="ECO:0000313" key="2">
    <source>
        <dbReference type="Proteomes" id="UP000053815"/>
    </source>
</evidence>
<dbReference type="AlphaFoldDB" id="A0A0C9M1W3"/>
<reference evidence="1" key="1">
    <citation type="submission" date="2014-09" db="EMBL/GenBank/DDBJ databases">
        <title>Draft genome sequence of an oleaginous Mucoromycotina fungus Mucor ambiguus NBRC6742.</title>
        <authorList>
            <person name="Takeda I."/>
            <person name="Yamane N."/>
            <person name="Morita T."/>
            <person name="Tamano K."/>
            <person name="Machida M."/>
            <person name="Baker S."/>
            <person name="Koike H."/>
        </authorList>
    </citation>
    <scope>NUCLEOTIDE SEQUENCE</scope>
    <source>
        <strain evidence="1">NBRC 6742</strain>
    </source>
</reference>
<gene>
    <name evidence="1" type="ORF">MAM1_0023c01965</name>
</gene>
<evidence type="ECO:0000313" key="1">
    <source>
        <dbReference type="EMBL" id="GAN02521.1"/>
    </source>
</evidence>
<dbReference type="OrthoDB" id="2239580at2759"/>
<accession>A0A0C9M1W3</accession>